<sequence>MHVNQNAHRDLVISVRLSAGTYTARARGEKATASSTISADAAARALASKLGAHMTQPDLFAANRGSTDSHVQFNAQRVS</sequence>
<dbReference type="EMBL" id="JBBNAW010000020">
    <property type="protein sequence ID" value="MEK2611098.1"/>
    <property type="molecule type" value="Genomic_DNA"/>
</dbReference>
<dbReference type="Proteomes" id="UP001386972">
    <property type="component" value="Unassembled WGS sequence"/>
</dbReference>
<evidence type="ECO:0000313" key="2">
    <source>
        <dbReference type="Proteomes" id="UP001386972"/>
    </source>
</evidence>
<keyword evidence="2" id="KW-1185">Reference proteome</keyword>
<proteinExistence type="predicted"/>
<evidence type="ECO:0008006" key="3">
    <source>
        <dbReference type="Google" id="ProtNLM"/>
    </source>
</evidence>
<comment type="caution">
    <text evidence="1">The sequence shown here is derived from an EMBL/GenBank/DDBJ whole genome shotgun (WGS) entry which is preliminary data.</text>
</comment>
<evidence type="ECO:0000313" key="1">
    <source>
        <dbReference type="EMBL" id="MEK2611098.1"/>
    </source>
</evidence>
<dbReference type="RefSeq" id="WP_340612817.1">
    <property type="nucleotide sequence ID" value="NZ_JBBNAW010000020.1"/>
</dbReference>
<gene>
    <name evidence="1" type="ORF">WLF18_18490</name>
</gene>
<protein>
    <recommendedName>
        <fullName evidence="3">DUF2188 domain-containing protein</fullName>
    </recommendedName>
</protein>
<reference evidence="1 2" key="1">
    <citation type="submission" date="2024-03" db="EMBL/GenBank/DDBJ databases">
        <title>Screening, Identification and Application of a Plant Lactobacillus Strain.</title>
        <authorList>
            <person name="Li Y.L."/>
        </authorList>
    </citation>
    <scope>NUCLEOTIDE SEQUENCE [LARGE SCALE GENOMIC DNA]</scope>
    <source>
        <strain evidence="1 2">JDB</strain>
    </source>
</reference>
<name>A0ABU9A5B5_9PSED</name>
<organism evidence="1 2">
    <name type="scientific">Pseudomonas shirazensis</name>
    <dbReference type="NCBI Taxonomy" id="2745494"/>
    <lineage>
        <taxon>Bacteria</taxon>
        <taxon>Pseudomonadati</taxon>
        <taxon>Pseudomonadota</taxon>
        <taxon>Gammaproteobacteria</taxon>
        <taxon>Pseudomonadales</taxon>
        <taxon>Pseudomonadaceae</taxon>
        <taxon>Pseudomonas</taxon>
    </lineage>
</organism>
<accession>A0ABU9A5B5</accession>